<name>A0A814LDB8_9BILA</name>
<evidence type="ECO:0000313" key="7">
    <source>
        <dbReference type="EMBL" id="CAF1062740.1"/>
    </source>
</evidence>
<feature type="compositionally biased region" description="Low complexity" evidence="2">
    <location>
        <begin position="683"/>
        <end position="704"/>
    </location>
</feature>
<dbReference type="Proteomes" id="UP000663877">
    <property type="component" value="Unassembled WGS sequence"/>
</dbReference>
<evidence type="ECO:0000313" key="8">
    <source>
        <dbReference type="Proteomes" id="UP000663832"/>
    </source>
</evidence>
<reference evidence="7" key="1">
    <citation type="submission" date="2021-02" db="EMBL/GenBank/DDBJ databases">
        <authorList>
            <person name="Nowell W R."/>
        </authorList>
    </citation>
    <scope>NUCLEOTIDE SEQUENCE</scope>
</reference>
<feature type="domain" description="Carboxylesterase type B" evidence="5">
    <location>
        <begin position="41"/>
        <end position="520"/>
    </location>
</feature>
<keyword evidence="3" id="KW-1133">Transmembrane helix</keyword>
<accession>A0A814LDB8</accession>
<gene>
    <name evidence="6" type="ORF">BJG266_LOCUS16450</name>
    <name evidence="7" type="ORF">QVE165_LOCUS18245</name>
</gene>
<dbReference type="PANTHER" id="PTHR43903">
    <property type="entry name" value="NEUROLIGIN"/>
    <property type="match status" value="1"/>
</dbReference>
<dbReference type="SUPFAM" id="SSF53474">
    <property type="entry name" value="alpha/beta-Hydrolases"/>
    <property type="match status" value="1"/>
</dbReference>
<comment type="similarity">
    <text evidence="1">Belongs to the type-B carboxylesterase/lipase family.</text>
</comment>
<organism evidence="7 8">
    <name type="scientific">Adineta steineri</name>
    <dbReference type="NCBI Taxonomy" id="433720"/>
    <lineage>
        <taxon>Eukaryota</taxon>
        <taxon>Metazoa</taxon>
        <taxon>Spiralia</taxon>
        <taxon>Gnathifera</taxon>
        <taxon>Rotifera</taxon>
        <taxon>Eurotatoria</taxon>
        <taxon>Bdelloidea</taxon>
        <taxon>Adinetida</taxon>
        <taxon>Adinetidae</taxon>
        <taxon>Adineta</taxon>
    </lineage>
</organism>
<dbReference type="InterPro" id="IPR029058">
    <property type="entry name" value="AB_hydrolase_fold"/>
</dbReference>
<keyword evidence="3" id="KW-0472">Membrane</keyword>
<dbReference type="AlphaFoldDB" id="A0A814LDB8"/>
<evidence type="ECO:0000313" key="6">
    <source>
        <dbReference type="EMBL" id="CAF1010728.1"/>
    </source>
</evidence>
<evidence type="ECO:0000256" key="4">
    <source>
        <dbReference type="SAM" id="SignalP"/>
    </source>
</evidence>
<feature type="transmembrane region" description="Helical" evidence="3">
    <location>
        <begin position="629"/>
        <end position="651"/>
    </location>
</feature>
<comment type="caution">
    <text evidence="7">The sequence shown here is derived from an EMBL/GenBank/DDBJ whole genome shotgun (WGS) entry which is preliminary data.</text>
</comment>
<sequence length="784" mass="89874">MFYLLIILICSNHQLLLHTTSASSLLFTLDNVRYSLSDRVLTIPKLGALRGIHIDYENEYYKKYNLINIEAFLGIQYGLYHGRFEPSKERFELHPTTKVNKQIHYGPACAQQIWTNESELIRIRTEKFAKDYYPKLLKYIQKQNEEQCLYMNIYQPQIKNLKEPLPVLLFIHGDGYDMGTGAAFDGAIFASYSKAIVVTINYRLGPFGFLYLSRENKGDYALQDIYTALHWLKNYVTNFNGDPDRITLYGTGSGAVLASLVVMLETVNGGTGTIKRRKSLVHRLILNDQTFLSPHMTSIINEISSYQNDILSHLSCSTFTCLRNQTLIKTNDLLELNTYSKDSGYINYLNPLENPFPFFNSPIDQKNPLRMKFYHQSNALLPENLHILLTISSTINHSSLKETNSNNVLIENLINYAYTKWNKKLNEYHFDKYLFNYHQQILAPLLKYAKYISNNENVHILERYTNKYQSELPFTFGYVLAPSMSVFNDTYLNASENEKIESMKIMDLFANLVHNGNINMKSPYCKDNHCGSGDEWRSVFPEFNFIQLKDGNLSQVTGQHAQVHYLFNNLISNLSEHSIDNDLLNTWKTLYEVSHRSNLSTYQSTNVPSSYLTKRYSPSFYPHLTNQKFIFVVSLSVLMLLMINFCLCLILSRRGHGCRKREYNCLNNHKQLNLLNHSEKQQHQATQQQQQNGGSSPSSTNSNGTITIDSTQQLIVNTSSHEQDHRSSPSSSLLCTTTNSSFHSTSPVDIIHPINITKKNGILKCSSLKKTNVLTPSSLPEAIV</sequence>
<proteinExistence type="inferred from homology"/>
<evidence type="ECO:0000256" key="1">
    <source>
        <dbReference type="ARBA" id="ARBA00005964"/>
    </source>
</evidence>
<evidence type="ECO:0000256" key="3">
    <source>
        <dbReference type="SAM" id="Phobius"/>
    </source>
</evidence>
<keyword evidence="3" id="KW-0812">Transmembrane</keyword>
<dbReference type="Gene3D" id="3.40.50.1820">
    <property type="entry name" value="alpha/beta hydrolase"/>
    <property type="match status" value="1"/>
</dbReference>
<keyword evidence="4" id="KW-0732">Signal</keyword>
<feature type="chain" id="PRO_5035601554" description="Carboxylesterase type B domain-containing protein" evidence="4">
    <location>
        <begin position="23"/>
        <end position="784"/>
    </location>
</feature>
<dbReference type="Proteomes" id="UP000663832">
    <property type="component" value="Unassembled WGS sequence"/>
</dbReference>
<evidence type="ECO:0000256" key="2">
    <source>
        <dbReference type="SAM" id="MobiDB-lite"/>
    </source>
</evidence>
<dbReference type="Pfam" id="PF00135">
    <property type="entry name" value="COesterase"/>
    <property type="match status" value="1"/>
</dbReference>
<dbReference type="InterPro" id="IPR002018">
    <property type="entry name" value="CarbesteraseB"/>
</dbReference>
<keyword evidence="8" id="KW-1185">Reference proteome</keyword>
<dbReference type="EMBL" id="CAJNOI010000076">
    <property type="protein sequence ID" value="CAF1010728.1"/>
    <property type="molecule type" value="Genomic_DNA"/>
</dbReference>
<feature type="region of interest" description="Disordered" evidence="2">
    <location>
        <begin position="678"/>
        <end position="704"/>
    </location>
</feature>
<dbReference type="InterPro" id="IPR051093">
    <property type="entry name" value="Neuroligin/BSAL"/>
</dbReference>
<dbReference type="EMBL" id="CAJNOM010000107">
    <property type="protein sequence ID" value="CAF1062740.1"/>
    <property type="molecule type" value="Genomic_DNA"/>
</dbReference>
<evidence type="ECO:0000259" key="5">
    <source>
        <dbReference type="Pfam" id="PF00135"/>
    </source>
</evidence>
<feature type="signal peptide" evidence="4">
    <location>
        <begin position="1"/>
        <end position="22"/>
    </location>
</feature>
<dbReference type="OrthoDB" id="3200163at2759"/>
<protein>
    <recommendedName>
        <fullName evidence="5">Carboxylesterase type B domain-containing protein</fullName>
    </recommendedName>
</protein>